<dbReference type="InterPro" id="IPR011250">
    <property type="entry name" value="OMP/PagP_B-barrel"/>
</dbReference>
<comment type="caution">
    <text evidence="2">The sequence shown here is derived from an EMBL/GenBank/DDBJ whole genome shotgun (WGS) entry which is preliminary data.</text>
</comment>
<evidence type="ECO:0000313" key="2">
    <source>
        <dbReference type="EMBL" id="MDC8830090.1"/>
    </source>
</evidence>
<evidence type="ECO:0008006" key="4">
    <source>
        <dbReference type="Google" id="ProtNLM"/>
    </source>
</evidence>
<dbReference type="EMBL" id="JAQQXP010000001">
    <property type="protein sequence ID" value="MDC8830090.1"/>
    <property type="molecule type" value="Genomic_DNA"/>
</dbReference>
<protein>
    <recommendedName>
        <fullName evidence="4">Outer membrane protein beta-barrel domain-containing protein</fullName>
    </recommendedName>
</protein>
<evidence type="ECO:0000256" key="1">
    <source>
        <dbReference type="SAM" id="SignalP"/>
    </source>
</evidence>
<feature type="chain" id="PRO_5045958000" description="Outer membrane protein beta-barrel domain-containing protein" evidence="1">
    <location>
        <begin position="26"/>
        <end position="170"/>
    </location>
</feature>
<organism evidence="2 3">
    <name type="scientific">Alteromonas gilva</name>
    <dbReference type="NCBI Taxonomy" id="2987522"/>
    <lineage>
        <taxon>Bacteria</taxon>
        <taxon>Pseudomonadati</taxon>
        <taxon>Pseudomonadota</taxon>
        <taxon>Gammaproteobacteria</taxon>
        <taxon>Alteromonadales</taxon>
        <taxon>Alteromonadaceae</taxon>
        <taxon>Alteromonas/Salinimonas group</taxon>
        <taxon>Alteromonas</taxon>
    </lineage>
</organism>
<keyword evidence="1" id="KW-0732">Signal</keyword>
<keyword evidence="3" id="KW-1185">Reference proteome</keyword>
<dbReference type="Proteomes" id="UP001218788">
    <property type="component" value="Unassembled WGS sequence"/>
</dbReference>
<dbReference type="RefSeq" id="WP_273638818.1">
    <property type="nucleotide sequence ID" value="NZ_JAQQXP010000001.1"/>
</dbReference>
<feature type="signal peptide" evidence="1">
    <location>
        <begin position="1"/>
        <end position="25"/>
    </location>
</feature>
<proteinExistence type="predicted"/>
<dbReference type="SUPFAM" id="SSF56925">
    <property type="entry name" value="OMPA-like"/>
    <property type="match status" value="1"/>
</dbReference>
<accession>A0ABT5KZ99</accession>
<evidence type="ECO:0000313" key="3">
    <source>
        <dbReference type="Proteomes" id="UP001218788"/>
    </source>
</evidence>
<sequence length="170" mass="18753">MKEPKLCSLIVSLVAGLLYSLSVSAASSLANRPLLISPVGNDDHFIAYQSKRLPKWNFSLQVNRSYAARFGNLTPSVPIVVSGVRAYSLSAHRALPLNAPHWIYATIRSTQYTTSPQTQAMPLLGEHDRAASVGWQFGELQGFGMAVGYEYRDIGEEDVNSLVMGVHYYF</sequence>
<gene>
    <name evidence="2" type="ORF">OIK42_04855</name>
</gene>
<reference evidence="2 3" key="1">
    <citation type="submission" date="2022-10" db="EMBL/GenBank/DDBJ databases">
        <title>Alteromonas sp. chi3 Genome sequencing.</title>
        <authorList>
            <person name="Park S."/>
        </authorList>
    </citation>
    <scope>NUCLEOTIDE SEQUENCE [LARGE SCALE GENOMIC DNA]</scope>
    <source>
        <strain evidence="3">chi3</strain>
    </source>
</reference>
<name>A0ABT5KZ99_9ALTE</name>